<keyword evidence="3" id="KW-1185">Reference proteome</keyword>
<feature type="region of interest" description="Disordered" evidence="1">
    <location>
        <begin position="1"/>
        <end position="28"/>
    </location>
</feature>
<organism evidence="2 3">
    <name type="scientific">Achromobacter insuavis</name>
    <dbReference type="NCBI Taxonomy" id="1287735"/>
    <lineage>
        <taxon>Bacteria</taxon>
        <taxon>Pseudomonadati</taxon>
        <taxon>Pseudomonadota</taxon>
        <taxon>Betaproteobacteria</taxon>
        <taxon>Burkholderiales</taxon>
        <taxon>Alcaligenaceae</taxon>
        <taxon>Achromobacter</taxon>
    </lineage>
</organism>
<reference evidence="2 3" key="1">
    <citation type="submission" date="2020-04" db="EMBL/GenBank/DDBJ databases">
        <authorList>
            <person name="De Canck E."/>
        </authorList>
    </citation>
    <scope>NUCLEOTIDE SEQUENCE [LARGE SCALE GENOMIC DNA]</scope>
    <source>
        <strain evidence="2 3">LMG 26845</strain>
    </source>
</reference>
<gene>
    <name evidence="2" type="ORF">LMG26845_03583</name>
</gene>
<accession>A0A6J5AFV5</accession>
<dbReference type="EMBL" id="CADIJR010000036">
    <property type="protein sequence ID" value="CAB3667201.1"/>
    <property type="molecule type" value="Genomic_DNA"/>
</dbReference>
<evidence type="ECO:0000256" key="1">
    <source>
        <dbReference type="SAM" id="MobiDB-lite"/>
    </source>
</evidence>
<dbReference type="AlphaFoldDB" id="A0A6J5AFV5"/>
<name>A0A6J5AFV5_9BURK</name>
<evidence type="ECO:0000313" key="3">
    <source>
        <dbReference type="Proteomes" id="UP000507979"/>
    </source>
</evidence>
<protein>
    <submittedName>
        <fullName evidence="2">Uncharacterized protein</fullName>
    </submittedName>
</protein>
<evidence type="ECO:0000313" key="2">
    <source>
        <dbReference type="EMBL" id="CAB3667201.1"/>
    </source>
</evidence>
<proteinExistence type="predicted"/>
<sequence>MPQPVPLRKSIAHRAAHPNTESSPGKMPVARGGALSCYGMRALLLALAAAFASPTPAKAAGLPDLPAPQAGDKRELERAFASFLQESARAEQARRDARGNPMMAAASDTRMGASNANLTVPVGDGTLSLGRDSFALSTPDSRFRVGGGAMDNAPIGRIEYSRLITDRFALGASMQLGEYQRELIGRGIFVDASKQYEFDAAVSLMKGRPSFDFDSGSARVPVTQLAGIVAARRLFAPESGLGLHALGASAWGARAHSPNDLSSRTVVEDYANYTRVLYDPRRISTGRLFGASVDLQYAPFSSLVLSTSLGLEHERYPMGDGSVESRHRPYLSGGVKFAVYKDYLFDMRVSTGVSRDLVASLSGDKARLSFGMSRGRDGALNSKTVMVYVDLMKLISPSRYTADGSSLAMRESLQQYTGERLLDKAVTRPDRIPQTFLAKVDRTGVQEVFIEKAGLPPGAKVSADGQRLTIAVGSGALTLAAVQKNGAAVATPPQFTVAPAQLSVDLFRLPVPAQTDEYVVRVSDATLATYNVKITVGRK</sequence>
<dbReference type="Proteomes" id="UP000507979">
    <property type="component" value="Unassembled WGS sequence"/>
</dbReference>